<evidence type="ECO:0000313" key="1">
    <source>
        <dbReference type="EMBL" id="MBD8890175.1"/>
    </source>
</evidence>
<sequence length="204" mass="22644">MPVQLELNVTAGTPILRGPDHFWSVIKDLGKSGADFTSAEIRTRCSDTETQALGDYIRGLVSAGFLTVRKKAAGKYNVYRLVRKPLAAPAIKRSGALDEPVERQLNLWNAMRALDQFNLRELSVAASTDQVAVRGHMALDYCRRLERAGYLQVRMPGPETCRVWRLKPALNTGPLPPKILKTHVVYDQNRGQVIGKVLALEVPV</sequence>
<organism evidence="1 2">
    <name type="scientific">Roseibium litorale</name>
    <dbReference type="NCBI Taxonomy" id="2803841"/>
    <lineage>
        <taxon>Bacteria</taxon>
        <taxon>Pseudomonadati</taxon>
        <taxon>Pseudomonadota</taxon>
        <taxon>Alphaproteobacteria</taxon>
        <taxon>Hyphomicrobiales</taxon>
        <taxon>Stappiaceae</taxon>
        <taxon>Roseibium</taxon>
    </lineage>
</organism>
<accession>A0ABR9CH45</accession>
<reference evidence="1 2" key="2">
    <citation type="journal article" date="2021" name="Int. J. Syst. Evol. Microbiol.">
        <title>Roseibium litorale sp. nov., isolated from a tidal flat sediment and proposal for the reclassification of Labrenzia polysiphoniae as Roseibium polysiphoniae comb. nov.</title>
        <authorList>
            <person name="Liu Y."/>
            <person name="Pei T."/>
            <person name="Du J."/>
            <person name="Chao M."/>
            <person name="Deng M.R."/>
            <person name="Zhu H."/>
        </authorList>
    </citation>
    <scope>NUCLEOTIDE SEQUENCE [LARGE SCALE GENOMIC DNA]</scope>
    <source>
        <strain evidence="1 2">4C16A</strain>
    </source>
</reference>
<name>A0ABR9CH45_9HYPH</name>
<reference evidence="2" key="1">
    <citation type="submission" date="2020-09" db="EMBL/GenBank/DDBJ databases">
        <title>The genome sequence of strain Labrenzia suaedae 4C16A.</title>
        <authorList>
            <person name="Liu Y."/>
        </authorList>
    </citation>
    <scope>NUCLEOTIDE SEQUENCE [LARGE SCALE GENOMIC DNA]</scope>
    <source>
        <strain evidence="2">4C16A</strain>
    </source>
</reference>
<dbReference type="Proteomes" id="UP000632063">
    <property type="component" value="Unassembled WGS sequence"/>
</dbReference>
<keyword evidence="2" id="KW-1185">Reference proteome</keyword>
<gene>
    <name evidence="1" type="ORF">IG616_01325</name>
</gene>
<protein>
    <submittedName>
        <fullName evidence="1">Uncharacterized protein</fullName>
    </submittedName>
</protein>
<proteinExistence type="predicted"/>
<dbReference type="EMBL" id="JACYXI010000001">
    <property type="protein sequence ID" value="MBD8890175.1"/>
    <property type="molecule type" value="Genomic_DNA"/>
</dbReference>
<dbReference type="RefSeq" id="WP_192145683.1">
    <property type="nucleotide sequence ID" value="NZ_JACYXI010000001.1"/>
</dbReference>
<comment type="caution">
    <text evidence="1">The sequence shown here is derived from an EMBL/GenBank/DDBJ whole genome shotgun (WGS) entry which is preliminary data.</text>
</comment>
<evidence type="ECO:0000313" key="2">
    <source>
        <dbReference type="Proteomes" id="UP000632063"/>
    </source>
</evidence>